<gene>
    <name evidence="8" type="primary">TBX3_1</name>
    <name evidence="8" type="ORF">Ciccas_000211</name>
</gene>
<dbReference type="PROSITE" id="PS01283">
    <property type="entry name" value="TBOX_1"/>
    <property type="match status" value="1"/>
</dbReference>
<keyword evidence="9" id="KW-1185">Reference proteome</keyword>
<dbReference type="Gene3D" id="2.60.40.820">
    <property type="entry name" value="Transcription factor, T-box"/>
    <property type="match status" value="1"/>
</dbReference>
<dbReference type="AlphaFoldDB" id="A0ABD2QNJ6"/>
<dbReference type="GO" id="GO:0003677">
    <property type="term" value="F:DNA binding"/>
    <property type="evidence" value="ECO:0007669"/>
    <property type="project" value="UniProtKB-UniRule"/>
</dbReference>
<comment type="subcellular location">
    <subcellularLocation>
        <location evidence="1 6">Nucleus</location>
    </subcellularLocation>
</comment>
<dbReference type="InterPro" id="IPR046360">
    <property type="entry name" value="T-box_DNA-bd"/>
</dbReference>
<accession>A0ABD2QNJ6</accession>
<name>A0ABD2QNJ6_9PLAT</name>
<protein>
    <submittedName>
        <fullName evidence="8">T-box transcription factor tbx3</fullName>
    </submittedName>
</protein>
<dbReference type="PRINTS" id="PR00937">
    <property type="entry name" value="TBOX"/>
</dbReference>
<evidence type="ECO:0000256" key="5">
    <source>
        <dbReference type="ARBA" id="ARBA00023242"/>
    </source>
</evidence>
<evidence type="ECO:0000256" key="6">
    <source>
        <dbReference type="PROSITE-ProRule" id="PRU00201"/>
    </source>
</evidence>
<dbReference type="InterPro" id="IPR008967">
    <property type="entry name" value="p53-like_TF_DNA-bd_sf"/>
</dbReference>
<evidence type="ECO:0000256" key="1">
    <source>
        <dbReference type="ARBA" id="ARBA00004123"/>
    </source>
</evidence>
<dbReference type="SUPFAM" id="SSF49417">
    <property type="entry name" value="p53-like transcription factors"/>
    <property type="match status" value="1"/>
</dbReference>
<keyword evidence="3 6" id="KW-0238">DNA-binding</keyword>
<keyword evidence="4" id="KW-0804">Transcription</keyword>
<dbReference type="PROSITE" id="PS50252">
    <property type="entry name" value="TBOX_3"/>
    <property type="match status" value="1"/>
</dbReference>
<dbReference type="InterPro" id="IPR001699">
    <property type="entry name" value="TF_T-box"/>
</dbReference>
<keyword evidence="2" id="KW-0805">Transcription regulation</keyword>
<evidence type="ECO:0000259" key="7">
    <source>
        <dbReference type="PROSITE" id="PS50252"/>
    </source>
</evidence>
<dbReference type="InterPro" id="IPR018186">
    <property type="entry name" value="TF_T-box_CS"/>
</dbReference>
<evidence type="ECO:0000313" key="8">
    <source>
        <dbReference type="EMBL" id="KAL3321090.1"/>
    </source>
</evidence>
<comment type="caution">
    <text evidence="6">Lacks conserved residue(s) required for the propagation of feature annotation.</text>
</comment>
<dbReference type="InterPro" id="IPR036960">
    <property type="entry name" value="T-box_sf"/>
</dbReference>
<dbReference type="Pfam" id="PF00907">
    <property type="entry name" value="T-box"/>
    <property type="match status" value="1"/>
</dbReference>
<sequence>MIRNSSSAPNVCLDDISLWDQFHQFETEMIVTKSGRRMFPSIKLRMRELDPCKIYWLMLEFAPADRSRYKFCKNEWIVSGSADPPKDHNMNHRFYLHPASPSTGHQWMCNAISFSRLKLTNNKSAPSDQQIILNSLHKYRPIVHIISSDSATTMPGSLDLDSILKERPIFKNVWSFPLEKAEFIVVTAYQNSEVSN</sequence>
<dbReference type="EMBL" id="JBJKFK010000011">
    <property type="protein sequence ID" value="KAL3321090.1"/>
    <property type="molecule type" value="Genomic_DNA"/>
</dbReference>
<dbReference type="PANTHER" id="PTHR11267:SF181">
    <property type="entry name" value="OPTOMOTOR-BLIND PROTEIN"/>
    <property type="match status" value="1"/>
</dbReference>
<keyword evidence="5 6" id="KW-0539">Nucleus</keyword>
<dbReference type="GO" id="GO:0005634">
    <property type="term" value="C:nucleus"/>
    <property type="evidence" value="ECO:0007669"/>
    <property type="project" value="UniProtKB-SubCell"/>
</dbReference>
<evidence type="ECO:0000313" key="9">
    <source>
        <dbReference type="Proteomes" id="UP001626550"/>
    </source>
</evidence>
<evidence type="ECO:0000256" key="3">
    <source>
        <dbReference type="ARBA" id="ARBA00023125"/>
    </source>
</evidence>
<evidence type="ECO:0000256" key="2">
    <source>
        <dbReference type="ARBA" id="ARBA00023015"/>
    </source>
</evidence>
<dbReference type="PANTHER" id="PTHR11267">
    <property type="entry name" value="T-BOX PROTEIN-RELATED"/>
    <property type="match status" value="1"/>
</dbReference>
<feature type="domain" description="T-box" evidence="7">
    <location>
        <begin position="13"/>
        <end position="196"/>
    </location>
</feature>
<organism evidence="8 9">
    <name type="scientific">Cichlidogyrus casuarinus</name>
    <dbReference type="NCBI Taxonomy" id="1844966"/>
    <lineage>
        <taxon>Eukaryota</taxon>
        <taxon>Metazoa</taxon>
        <taxon>Spiralia</taxon>
        <taxon>Lophotrochozoa</taxon>
        <taxon>Platyhelminthes</taxon>
        <taxon>Monogenea</taxon>
        <taxon>Monopisthocotylea</taxon>
        <taxon>Dactylogyridea</taxon>
        <taxon>Ancyrocephalidae</taxon>
        <taxon>Cichlidogyrus</taxon>
    </lineage>
</organism>
<evidence type="ECO:0000256" key="4">
    <source>
        <dbReference type="ARBA" id="ARBA00023163"/>
    </source>
</evidence>
<dbReference type="SMART" id="SM00425">
    <property type="entry name" value="TBOX"/>
    <property type="match status" value="1"/>
</dbReference>
<reference evidence="8 9" key="1">
    <citation type="submission" date="2024-11" db="EMBL/GenBank/DDBJ databases">
        <title>Adaptive evolution of stress response genes in parasites aligns with host niche diversity.</title>
        <authorList>
            <person name="Hahn C."/>
            <person name="Resl P."/>
        </authorList>
    </citation>
    <scope>NUCLEOTIDE SEQUENCE [LARGE SCALE GENOMIC DNA]</scope>
    <source>
        <strain evidence="8">EGGRZ-B1_66</strain>
        <tissue evidence="8">Body</tissue>
    </source>
</reference>
<proteinExistence type="predicted"/>
<dbReference type="Proteomes" id="UP001626550">
    <property type="component" value="Unassembled WGS sequence"/>
</dbReference>
<comment type="caution">
    <text evidence="8">The sequence shown here is derived from an EMBL/GenBank/DDBJ whole genome shotgun (WGS) entry which is preliminary data.</text>
</comment>
<dbReference type="CDD" id="cd00182">
    <property type="entry name" value="T-box"/>
    <property type="match status" value="1"/>
</dbReference>